<organism evidence="4 5">
    <name type="scientific">Luteimonas kalidii</name>
    <dbReference type="NCBI Taxonomy" id="3042025"/>
    <lineage>
        <taxon>Bacteria</taxon>
        <taxon>Pseudomonadati</taxon>
        <taxon>Pseudomonadota</taxon>
        <taxon>Gammaproteobacteria</taxon>
        <taxon>Lysobacterales</taxon>
        <taxon>Lysobacteraceae</taxon>
        <taxon>Luteimonas</taxon>
    </lineage>
</organism>
<dbReference type="InterPro" id="IPR052346">
    <property type="entry name" value="O-mannosyl-transferase_TMTC"/>
</dbReference>
<keyword evidence="5" id="KW-1185">Reference proteome</keyword>
<dbReference type="Proteomes" id="UP001156873">
    <property type="component" value="Unassembled WGS sequence"/>
</dbReference>
<keyword evidence="1" id="KW-0677">Repeat</keyword>
<accession>A0ABT6JQT1</accession>
<sequence length="614" mass="67551">MTLSQRGFLVLSLLCAALVSAIFALGLPGEFLLDDSFNIVDNSGIRLRSLAPGAIMDAAFSMQSGGVSRTLPTLTFALDYLRGNGLDPATFKTTNIAIHALTTLVLAGFLQTLLRTTGANEVRARWGALALAIAWALHPLQVSSVLYVVQRMQTLATLFVVLAMWAYFRARLAQAEGRPGRMGLILTGLLWAISLGCKEDAVMLPAYLLALELTVLRFRAADPAVARAMSRGFLVMTLAGAALYLFLVLPYFWSWEAFPGRDFTSIERVLTQGRVLCLYLWQMLVPLPAHMSFHYDWIEPSRGLLTPWTTLPALLLLAALLTAALRLRHRRPLFALGILLFFAGHFVTSNVLGLELVFEHRNHFPLIGIVLAIGDLVAVISRRLKLRAAVTVPLCTLLLAALAIATAMRAHAWSDGLGLAKMHVRIAPESGRAWQTLCVAHFERGGGAEVSNPYLDKAIDACRRGADVTPRSVANLTNVIAFKGIQGSLSQADWDEYLARIEVATMTPENTTRIWVILDQVRNGVTMDITQVVAAIDAFHDRKPFPPIESAALGYFILGHSNQPDRAYRYFENAVRTTRDPRFATGIIRDLRHEGYQQMADRLQAVTQSSPPAR</sequence>
<feature type="transmembrane region" description="Helical" evidence="3">
    <location>
        <begin position="152"/>
        <end position="168"/>
    </location>
</feature>
<keyword evidence="3" id="KW-1133">Transmembrane helix</keyword>
<dbReference type="RefSeq" id="WP_280577227.1">
    <property type="nucleotide sequence ID" value="NZ_JARXRO010000011.1"/>
</dbReference>
<comment type="caution">
    <text evidence="4">The sequence shown here is derived from an EMBL/GenBank/DDBJ whole genome shotgun (WGS) entry which is preliminary data.</text>
</comment>
<feature type="transmembrane region" description="Helical" evidence="3">
    <location>
        <begin position="96"/>
        <end position="114"/>
    </location>
</feature>
<evidence type="ECO:0000313" key="5">
    <source>
        <dbReference type="Proteomes" id="UP001156873"/>
    </source>
</evidence>
<name>A0ABT6JQT1_9GAMM</name>
<dbReference type="EMBL" id="JARXRO010000011">
    <property type="protein sequence ID" value="MDH5833044.1"/>
    <property type="molecule type" value="Genomic_DNA"/>
</dbReference>
<evidence type="ECO:0008006" key="6">
    <source>
        <dbReference type="Google" id="ProtNLM"/>
    </source>
</evidence>
<evidence type="ECO:0000256" key="2">
    <source>
        <dbReference type="ARBA" id="ARBA00022803"/>
    </source>
</evidence>
<feature type="transmembrane region" description="Helical" evidence="3">
    <location>
        <begin position="332"/>
        <end position="352"/>
    </location>
</feature>
<reference evidence="4 5" key="1">
    <citation type="submission" date="2023-04" db="EMBL/GenBank/DDBJ databases">
        <title>Luteimonas sp. M1R5S59.</title>
        <authorList>
            <person name="Sun J.-Q."/>
        </authorList>
    </citation>
    <scope>NUCLEOTIDE SEQUENCE [LARGE SCALE GENOMIC DNA]</scope>
    <source>
        <strain evidence="4 5">M1R5S59</strain>
    </source>
</reference>
<feature type="transmembrane region" description="Helical" evidence="3">
    <location>
        <begin position="364"/>
        <end position="381"/>
    </location>
</feature>
<keyword evidence="2" id="KW-0802">TPR repeat</keyword>
<protein>
    <recommendedName>
        <fullName evidence="6">Tetratricopeptide repeat protein</fullName>
    </recommendedName>
</protein>
<feature type="transmembrane region" description="Helical" evidence="3">
    <location>
        <begin position="388"/>
        <end position="408"/>
    </location>
</feature>
<feature type="transmembrane region" description="Helical" evidence="3">
    <location>
        <begin position="126"/>
        <end position="146"/>
    </location>
</feature>
<evidence type="ECO:0000256" key="1">
    <source>
        <dbReference type="ARBA" id="ARBA00022737"/>
    </source>
</evidence>
<gene>
    <name evidence="4" type="ORF">QFW81_03750</name>
</gene>
<dbReference type="PANTHER" id="PTHR44227">
    <property type="match status" value="1"/>
</dbReference>
<evidence type="ECO:0000313" key="4">
    <source>
        <dbReference type="EMBL" id="MDH5833044.1"/>
    </source>
</evidence>
<dbReference type="PANTHER" id="PTHR44227:SF3">
    <property type="entry name" value="PROTEIN O-MANNOSYL-TRANSFERASE TMTC4"/>
    <property type="match status" value="1"/>
</dbReference>
<keyword evidence="3" id="KW-0472">Membrane</keyword>
<keyword evidence="3" id="KW-0812">Transmembrane</keyword>
<feature type="transmembrane region" description="Helical" evidence="3">
    <location>
        <begin position="305"/>
        <end position="325"/>
    </location>
</feature>
<proteinExistence type="predicted"/>
<feature type="transmembrane region" description="Helical" evidence="3">
    <location>
        <begin position="232"/>
        <end position="253"/>
    </location>
</feature>
<evidence type="ECO:0000256" key="3">
    <source>
        <dbReference type="SAM" id="Phobius"/>
    </source>
</evidence>